<reference evidence="3 4" key="1">
    <citation type="submission" date="2018-06" db="EMBL/GenBank/DDBJ databases">
        <title>Whole Genome Sequence of an efficient microsymbiont, Rhizobium tropici.</title>
        <authorList>
            <person name="Srinivasan R."/>
            <person name="Singh H.V."/>
            <person name="Srivastava R."/>
            <person name="Kumari B."/>
            <person name="Radhakrishna A."/>
        </authorList>
    </citation>
    <scope>NUCLEOTIDE SEQUENCE [LARGE SCALE GENOMIC DNA]</scope>
    <source>
        <strain evidence="3 4">IGFRI Rhizo-19</strain>
    </source>
</reference>
<dbReference type="AlphaFoldDB" id="A0A329Y7T5"/>
<dbReference type="EMBL" id="QMKK01000054">
    <property type="protein sequence ID" value="RAX37982.1"/>
    <property type="molecule type" value="Genomic_DNA"/>
</dbReference>
<gene>
    <name evidence="3" type="ORF">DQ393_25445</name>
</gene>
<dbReference type="Gene3D" id="3.30.1340.30">
    <property type="match status" value="1"/>
</dbReference>
<dbReference type="Pfam" id="PF04972">
    <property type="entry name" value="BON"/>
    <property type="match status" value="1"/>
</dbReference>
<evidence type="ECO:0000313" key="3">
    <source>
        <dbReference type="EMBL" id="RAX37982.1"/>
    </source>
</evidence>
<feature type="compositionally biased region" description="Basic and acidic residues" evidence="1">
    <location>
        <begin position="65"/>
        <end position="77"/>
    </location>
</feature>
<organism evidence="3 4">
    <name type="scientific">Rhizobium tropici</name>
    <dbReference type="NCBI Taxonomy" id="398"/>
    <lineage>
        <taxon>Bacteria</taxon>
        <taxon>Pseudomonadati</taxon>
        <taxon>Pseudomonadota</taxon>
        <taxon>Alphaproteobacteria</taxon>
        <taxon>Hyphomicrobiales</taxon>
        <taxon>Rhizobiaceae</taxon>
        <taxon>Rhizobium/Agrobacterium group</taxon>
        <taxon>Rhizobium</taxon>
    </lineage>
</organism>
<dbReference type="SMART" id="SM00749">
    <property type="entry name" value="BON"/>
    <property type="match status" value="1"/>
</dbReference>
<feature type="region of interest" description="Disordered" evidence="1">
    <location>
        <begin position="1"/>
        <end position="88"/>
    </location>
</feature>
<dbReference type="Proteomes" id="UP000251205">
    <property type="component" value="Unassembled WGS sequence"/>
</dbReference>
<name>A0A329Y7T5_RHITR</name>
<accession>A0A329Y7T5</accession>
<feature type="domain" description="BON" evidence="2">
    <location>
        <begin position="88"/>
        <end position="156"/>
    </location>
</feature>
<dbReference type="RefSeq" id="WP_112344479.1">
    <property type="nucleotide sequence ID" value="NZ_QMKK01000054.1"/>
</dbReference>
<dbReference type="PROSITE" id="PS50914">
    <property type="entry name" value="BON"/>
    <property type="match status" value="1"/>
</dbReference>
<dbReference type="InterPro" id="IPR014004">
    <property type="entry name" value="Transpt-assoc_nodulatn_dom_bac"/>
</dbReference>
<comment type="caution">
    <text evidence="3">The sequence shown here is derived from an EMBL/GenBank/DDBJ whole genome shotgun (WGS) entry which is preliminary data.</text>
</comment>
<dbReference type="InterPro" id="IPR007055">
    <property type="entry name" value="BON_dom"/>
</dbReference>
<sequence length="165" mass="18333">MTAPRKPNPSSREEDYRDYEDRDLREGWPYSDADGDPLKPRPDDTGYGDTPANFDEDPSAGFTKDTADASGREDRIDTTAPLPPNRIDDDQLEAQITDRLEEIGKVDVDSIEVRATDGVVTLEGRVETISLLRHLETIVLSIPGVVSVRNNLETIAIDSHIPDEE</sequence>
<dbReference type="OrthoDB" id="7916429at2"/>
<proteinExistence type="predicted"/>
<evidence type="ECO:0000256" key="1">
    <source>
        <dbReference type="SAM" id="MobiDB-lite"/>
    </source>
</evidence>
<evidence type="ECO:0000313" key="4">
    <source>
        <dbReference type="Proteomes" id="UP000251205"/>
    </source>
</evidence>
<feature type="compositionally biased region" description="Basic and acidic residues" evidence="1">
    <location>
        <begin position="11"/>
        <end position="26"/>
    </location>
</feature>
<evidence type="ECO:0000259" key="2">
    <source>
        <dbReference type="PROSITE" id="PS50914"/>
    </source>
</evidence>
<protein>
    <submittedName>
        <fullName evidence="3">BON domain-containing protein</fullName>
    </submittedName>
</protein>